<dbReference type="GO" id="GO:0016747">
    <property type="term" value="F:acyltransferase activity, transferring groups other than amino-acyl groups"/>
    <property type="evidence" value="ECO:0007669"/>
    <property type="project" value="InterPro"/>
</dbReference>
<dbReference type="EMBL" id="NSJV01000254">
    <property type="protein sequence ID" value="PAU48402.1"/>
    <property type="molecule type" value="Genomic_DNA"/>
</dbReference>
<dbReference type="InterPro" id="IPR000182">
    <property type="entry name" value="GNAT_dom"/>
</dbReference>
<gene>
    <name evidence="4" type="ORF">CK936_13495</name>
</gene>
<dbReference type="InterPro" id="IPR050832">
    <property type="entry name" value="Bact_Acetyltransf"/>
</dbReference>
<evidence type="ECO:0000259" key="3">
    <source>
        <dbReference type="PROSITE" id="PS51186"/>
    </source>
</evidence>
<evidence type="ECO:0000313" key="4">
    <source>
        <dbReference type="EMBL" id="PAU48402.1"/>
    </source>
</evidence>
<proteinExistence type="predicted"/>
<dbReference type="PANTHER" id="PTHR43877:SF2">
    <property type="entry name" value="AMINOALKYLPHOSPHONATE N-ACETYLTRANSFERASE-RELATED"/>
    <property type="match status" value="1"/>
</dbReference>
<dbReference type="PROSITE" id="PS51186">
    <property type="entry name" value="GNAT"/>
    <property type="match status" value="1"/>
</dbReference>
<dbReference type="Pfam" id="PF00583">
    <property type="entry name" value="Acetyltransf_1"/>
    <property type="match status" value="1"/>
</dbReference>
<feature type="domain" description="N-acetyltransferase" evidence="3">
    <location>
        <begin position="7"/>
        <end position="153"/>
    </location>
</feature>
<sequence>MNHPGVHLTRPARAADWHLIDAFHRNCSPENLLRRWSRTRITRRHAESLLEHSSCWISLDSAGCPLALTSTGWISQESGVIDLALQVADAHQGRGIGTALARHVADHAHRRGAHTLTVHTDAANTPMLRLLRHLGPSRHVRDGTRIDVRVPLGAAP</sequence>
<keyword evidence="1 4" id="KW-0808">Transferase</keyword>
<protein>
    <submittedName>
        <fullName evidence="4">GNAT family N-acetyltransferase</fullName>
    </submittedName>
</protein>
<keyword evidence="2" id="KW-0012">Acyltransferase</keyword>
<dbReference type="SUPFAM" id="SSF55729">
    <property type="entry name" value="Acyl-CoA N-acyltransferases (Nat)"/>
    <property type="match status" value="1"/>
</dbReference>
<keyword evidence="5" id="KW-1185">Reference proteome</keyword>
<evidence type="ECO:0000313" key="5">
    <source>
        <dbReference type="Proteomes" id="UP000218944"/>
    </source>
</evidence>
<dbReference type="RefSeq" id="WP_095581200.1">
    <property type="nucleotide sequence ID" value="NZ_NSJV01000254.1"/>
</dbReference>
<comment type="caution">
    <text evidence="4">The sequence shown here is derived from an EMBL/GenBank/DDBJ whole genome shotgun (WGS) entry which is preliminary data.</text>
</comment>
<dbReference type="Gene3D" id="3.40.630.30">
    <property type="match status" value="1"/>
</dbReference>
<organism evidence="4 5">
    <name type="scientific">Streptomyces albireticuli</name>
    <dbReference type="NCBI Taxonomy" id="1940"/>
    <lineage>
        <taxon>Bacteria</taxon>
        <taxon>Bacillati</taxon>
        <taxon>Actinomycetota</taxon>
        <taxon>Actinomycetes</taxon>
        <taxon>Kitasatosporales</taxon>
        <taxon>Streptomycetaceae</taxon>
        <taxon>Streptomyces</taxon>
    </lineage>
</organism>
<dbReference type="CDD" id="cd04301">
    <property type="entry name" value="NAT_SF"/>
    <property type="match status" value="1"/>
</dbReference>
<name>A0A2A2DAS9_9ACTN</name>
<dbReference type="AlphaFoldDB" id="A0A2A2DAS9"/>
<dbReference type="Proteomes" id="UP000218944">
    <property type="component" value="Unassembled WGS sequence"/>
</dbReference>
<evidence type="ECO:0000256" key="2">
    <source>
        <dbReference type="ARBA" id="ARBA00023315"/>
    </source>
</evidence>
<dbReference type="InterPro" id="IPR016181">
    <property type="entry name" value="Acyl_CoA_acyltransferase"/>
</dbReference>
<dbReference type="PANTHER" id="PTHR43877">
    <property type="entry name" value="AMINOALKYLPHOSPHONATE N-ACETYLTRANSFERASE-RELATED-RELATED"/>
    <property type="match status" value="1"/>
</dbReference>
<evidence type="ECO:0000256" key="1">
    <source>
        <dbReference type="ARBA" id="ARBA00022679"/>
    </source>
</evidence>
<accession>A0A2A2DAS9</accession>
<reference evidence="4 5" key="1">
    <citation type="submission" date="2017-08" db="EMBL/GenBank/DDBJ databases">
        <title>Genome sequence of Streptomyces albireticuli NRRL B-1670.</title>
        <authorList>
            <person name="Graham D.E."/>
            <person name="Mahan K.M."/>
            <person name="Klingeman D.M."/>
            <person name="Hettich R.L."/>
            <person name="Parry R.J."/>
            <person name="Spain J.C."/>
        </authorList>
    </citation>
    <scope>NUCLEOTIDE SEQUENCE [LARGE SCALE GENOMIC DNA]</scope>
    <source>
        <strain evidence="4 5">NRRL B-1670</strain>
    </source>
</reference>